<gene>
    <name evidence="8" type="ORF">CVLEPA_LOCUS28710</name>
</gene>
<dbReference type="Gene3D" id="2.10.25.10">
    <property type="entry name" value="Laminin"/>
    <property type="match status" value="1"/>
</dbReference>
<evidence type="ECO:0000256" key="5">
    <source>
        <dbReference type="SAM" id="Phobius"/>
    </source>
</evidence>
<evidence type="ECO:0000256" key="4">
    <source>
        <dbReference type="SAM" id="MobiDB-lite"/>
    </source>
</evidence>
<dbReference type="Pfam" id="PF00100">
    <property type="entry name" value="Zona_pellucida"/>
    <property type="match status" value="1"/>
</dbReference>
<dbReference type="PROSITE" id="PS00022">
    <property type="entry name" value="EGF_1"/>
    <property type="match status" value="1"/>
</dbReference>
<dbReference type="Pfam" id="PF00090">
    <property type="entry name" value="TSP_1"/>
    <property type="match status" value="2"/>
</dbReference>
<evidence type="ECO:0000256" key="3">
    <source>
        <dbReference type="PROSITE-ProRule" id="PRU00076"/>
    </source>
</evidence>
<dbReference type="EMBL" id="CAWYQH010000152">
    <property type="protein sequence ID" value="CAK8695436.1"/>
    <property type="molecule type" value="Genomic_DNA"/>
</dbReference>
<dbReference type="SUPFAM" id="SSF82895">
    <property type="entry name" value="TSP-1 type 1 repeat"/>
    <property type="match status" value="2"/>
</dbReference>
<dbReference type="InterPro" id="IPR042235">
    <property type="entry name" value="ZP-C_dom"/>
</dbReference>
<dbReference type="Gene3D" id="2.60.40.4100">
    <property type="entry name" value="Zona pellucida, ZP-C domain"/>
    <property type="match status" value="1"/>
</dbReference>
<dbReference type="PANTHER" id="PTHR14002">
    <property type="entry name" value="ENDOGLIN/TGF-BETA RECEPTOR TYPE III"/>
    <property type="match status" value="1"/>
</dbReference>
<feature type="disulfide bond" evidence="3">
    <location>
        <begin position="361"/>
        <end position="370"/>
    </location>
</feature>
<keyword evidence="5" id="KW-0812">Transmembrane</keyword>
<evidence type="ECO:0000256" key="1">
    <source>
        <dbReference type="ARBA" id="ARBA00022729"/>
    </source>
</evidence>
<keyword evidence="5" id="KW-0472">Membrane</keyword>
<sequence>MSYHKVSLIKHFDWTRMELIWIYIFLFLNLSVQIVKASSDLCTYKRYISSVIPQFITHENVTIYFADLSSAKDACNLIGEECTGVVLPIRRRSYILASSEELYFTREAMTWRKTCPNTCEFKLTTDYVRGRHYYRKECNPASYLEGSWLPWSSWGHCSHSCGKLGEQIRHRQCTASISRLRCTGYRYQRRICNYAKACPPTLADVFGVDGPEGYRIAGTKTIYSTCLRRQSNWGPEPCGGDQTAVTSEQCQRFDCCFFRNNSATSNGIKCYHPIRNFGSSGLITWSVWSPWSICSKSCNNGTRSRTRICTGSIPSRTPCSGTETNQEVCNLGNCPCVLNPCHNGGVCQPDEGIARGYRCDCQRNFIGKHCDYASPDLFCGNDSITVSFDRRIIPDEGLIDDMKYIHFQGFNSPRCFAKLDSDHMHYILSIPPPIDTSCGSIVNVTGDEYTIRNKVLWMLTDQSASSTVVLLDLTCTYDKKGNMTTGLGFGVLPTVRTLSTQISRSNFHISMNLFRNNQFLMNSLIRESPTIAEGEILYASVDMRPISISNPENEILVLENCYATDTTENRRPVYDFIKDGCTTNPAFTTILENGQSWQGKWGFRVFEWATQSETSDIFVVCKVYVCDSAHERCLPSCGENTMGTLPTDVNLGQDEMDDSQAALIQDLLDSFTFDTEEIGSGSRLSRTKRDSSASEKDQVNENKEARYRKRAKKGNRKRFNSYHVFVSKRLRVLRPQSGNVFSDAMMDNFYRNSLTTTSPPPPTEFTPCGLTIMVLVGCGSVIGYVIMSLIVRKLASRCEGRT</sequence>
<feature type="domain" description="EGF-like" evidence="6">
    <location>
        <begin position="335"/>
        <end position="371"/>
    </location>
</feature>
<reference evidence="8 9" key="1">
    <citation type="submission" date="2024-02" db="EMBL/GenBank/DDBJ databases">
        <authorList>
            <person name="Daric V."/>
            <person name="Darras S."/>
        </authorList>
    </citation>
    <scope>NUCLEOTIDE SEQUENCE [LARGE SCALE GENOMIC DNA]</scope>
</reference>
<dbReference type="PROSITE" id="PS50092">
    <property type="entry name" value="TSP1"/>
    <property type="match status" value="2"/>
</dbReference>
<dbReference type="PROSITE" id="PS51034">
    <property type="entry name" value="ZP_2"/>
    <property type="match status" value="1"/>
</dbReference>
<dbReference type="Gene3D" id="2.20.100.10">
    <property type="entry name" value="Thrombospondin type-1 (TSP1) repeat"/>
    <property type="match status" value="2"/>
</dbReference>
<dbReference type="PROSITE" id="PS50026">
    <property type="entry name" value="EGF_3"/>
    <property type="match status" value="1"/>
</dbReference>
<dbReference type="Proteomes" id="UP001642483">
    <property type="component" value="Unassembled WGS sequence"/>
</dbReference>
<dbReference type="InterPro" id="IPR000742">
    <property type="entry name" value="EGF"/>
</dbReference>
<evidence type="ECO:0000259" key="6">
    <source>
        <dbReference type="PROSITE" id="PS50026"/>
    </source>
</evidence>
<dbReference type="Gene3D" id="2.60.40.3210">
    <property type="entry name" value="Zona pellucida, ZP-N domain"/>
    <property type="match status" value="1"/>
</dbReference>
<accession>A0ABP0GUM5</accession>
<feature type="transmembrane region" description="Helical" evidence="5">
    <location>
        <begin position="770"/>
        <end position="791"/>
    </location>
</feature>
<evidence type="ECO:0008006" key="10">
    <source>
        <dbReference type="Google" id="ProtNLM"/>
    </source>
</evidence>
<evidence type="ECO:0000313" key="8">
    <source>
        <dbReference type="EMBL" id="CAK8695436.1"/>
    </source>
</evidence>
<dbReference type="InterPro" id="IPR055355">
    <property type="entry name" value="ZP-C"/>
</dbReference>
<protein>
    <recommendedName>
        <fullName evidence="10">ZP domain-containing protein</fullName>
    </recommendedName>
</protein>
<dbReference type="CDD" id="cd00054">
    <property type="entry name" value="EGF_CA"/>
    <property type="match status" value="1"/>
</dbReference>
<dbReference type="InterPro" id="IPR001507">
    <property type="entry name" value="ZP_dom"/>
</dbReference>
<dbReference type="SMART" id="SM00209">
    <property type="entry name" value="TSP1"/>
    <property type="match status" value="2"/>
</dbReference>
<dbReference type="SMART" id="SM00241">
    <property type="entry name" value="ZP"/>
    <property type="match status" value="1"/>
</dbReference>
<evidence type="ECO:0000313" key="9">
    <source>
        <dbReference type="Proteomes" id="UP001642483"/>
    </source>
</evidence>
<keyword evidence="1" id="KW-0732">Signal</keyword>
<organism evidence="8 9">
    <name type="scientific">Clavelina lepadiformis</name>
    <name type="common">Light-bulb sea squirt</name>
    <name type="synonym">Ascidia lepadiformis</name>
    <dbReference type="NCBI Taxonomy" id="159417"/>
    <lineage>
        <taxon>Eukaryota</taxon>
        <taxon>Metazoa</taxon>
        <taxon>Chordata</taxon>
        <taxon>Tunicata</taxon>
        <taxon>Ascidiacea</taxon>
        <taxon>Aplousobranchia</taxon>
        <taxon>Clavelinidae</taxon>
        <taxon>Clavelina</taxon>
    </lineage>
</organism>
<proteinExistence type="predicted"/>
<dbReference type="Pfam" id="PF00008">
    <property type="entry name" value="EGF"/>
    <property type="match status" value="1"/>
</dbReference>
<dbReference type="SUPFAM" id="SSF57196">
    <property type="entry name" value="EGF/Laminin"/>
    <property type="match status" value="1"/>
</dbReference>
<evidence type="ECO:0000259" key="7">
    <source>
        <dbReference type="PROSITE" id="PS51034"/>
    </source>
</evidence>
<dbReference type="SMART" id="SM00181">
    <property type="entry name" value="EGF"/>
    <property type="match status" value="1"/>
</dbReference>
<keyword evidence="9" id="KW-1185">Reference proteome</keyword>
<comment type="caution">
    <text evidence="3">Lacks conserved residue(s) required for the propagation of feature annotation.</text>
</comment>
<dbReference type="InterPro" id="IPR036383">
    <property type="entry name" value="TSP1_rpt_sf"/>
</dbReference>
<feature type="region of interest" description="Disordered" evidence="4">
    <location>
        <begin position="682"/>
        <end position="715"/>
    </location>
</feature>
<keyword evidence="5" id="KW-1133">Transmembrane helix</keyword>
<dbReference type="InterPro" id="IPR000884">
    <property type="entry name" value="TSP1_rpt"/>
</dbReference>
<dbReference type="PANTHER" id="PTHR14002:SF54">
    <property type="entry name" value="ZONA PELLUCIDA SPERM-BINDING PROTEIN 2"/>
    <property type="match status" value="1"/>
</dbReference>
<feature type="compositionally biased region" description="Basic residues" evidence="4">
    <location>
        <begin position="706"/>
        <end position="715"/>
    </location>
</feature>
<keyword evidence="3" id="KW-0245">EGF-like domain</keyword>
<keyword evidence="2 3" id="KW-1015">Disulfide bond</keyword>
<comment type="caution">
    <text evidence="8">The sequence shown here is derived from an EMBL/GenBank/DDBJ whole genome shotgun (WGS) entry which is preliminary data.</text>
</comment>
<evidence type="ECO:0000256" key="2">
    <source>
        <dbReference type="ARBA" id="ARBA00023157"/>
    </source>
</evidence>
<feature type="domain" description="ZP" evidence="7">
    <location>
        <begin position="378"/>
        <end position="644"/>
    </location>
</feature>
<feature type="compositionally biased region" description="Basic and acidic residues" evidence="4">
    <location>
        <begin position="687"/>
        <end position="705"/>
    </location>
</feature>
<name>A0ABP0GUM5_CLALP</name>